<feature type="transmembrane region" description="Helical" evidence="2">
    <location>
        <begin position="44"/>
        <end position="65"/>
    </location>
</feature>
<sequence>MRPDAPHTYHHNVTSPSTPVVPAPTTTQPRQAATPPHLTNTQRLLGIDLARGLALIGMMAAHFMLSTTPELLNPTTWGGLVNGRSSILFATLAGVSLALTTGRTTPPTGDDLIAARGKILIRGATIYVIGAFLTALDTPIAVILQTYGILFALAVPFLTLTRRTLILIAIPLTIVGPLLTYSLTSASNLFLLSLPLPESLFNPSYPALSWMPFILTGMAIGRTNLTLKKTQAGLVALGVALAVIGYSSVTLTSMTAEALSTESSNTAKDDDNTTDIETPYIDDQEYGTATLEDLEPGQFLVNGFVRDEINLEGLECTDSTYTDSTTDQRDVNCYRYEELSTPTESTENIDLNEVILAPVRDLATTWATADPHSATPHEIVGSGGFAIAVVGLCLLIAHAARYVLYPIIAMGSMSLTIYSLHVLTYRFMQETVMMSGQFTWGLWLGSIIALAGFASLWRMKFTKGPLERGVNTIIRATTPHGECSPMTDSRFSANSKSASGFDASTDVKKPQELAESSPAQHGTGDPDPTNQEQCKDTP</sequence>
<feature type="transmembrane region" description="Helical" evidence="2">
    <location>
        <begin position="142"/>
        <end position="160"/>
    </location>
</feature>
<evidence type="ECO:0000256" key="2">
    <source>
        <dbReference type="SAM" id="Phobius"/>
    </source>
</evidence>
<gene>
    <name evidence="4" type="ordered locus">Jden_0333</name>
</gene>
<keyword evidence="2" id="KW-1133">Transmembrane helix</keyword>
<name>C7QZJ8_JONDD</name>
<feature type="transmembrane region" description="Helical" evidence="2">
    <location>
        <begin position="232"/>
        <end position="249"/>
    </location>
</feature>
<dbReference type="AlphaFoldDB" id="C7QZJ8"/>
<dbReference type="HOGENOM" id="CLU_036065_1_0_11"/>
<feature type="transmembrane region" description="Helical" evidence="2">
    <location>
        <begin position="379"/>
        <end position="397"/>
    </location>
</feature>
<dbReference type="Pfam" id="PF07786">
    <property type="entry name" value="HGSNAT_cat"/>
    <property type="match status" value="1"/>
</dbReference>
<keyword evidence="2" id="KW-0472">Membrane</keyword>
<protein>
    <recommendedName>
        <fullName evidence="3">Heparan-alpha-glucosaminide N-acetyltransferase catalytic domain-containing protein</fullName>
    </recommendedName>
</protein>
<evidence type="ECO:0000313" key="5">
    <source>
        <dbReference type="Proteomes" id="UP000000628"/>
    </source>
</evidence>
<dbReference type="PANTHER" id="PTHR30590:SF3">
    <property type="entry name" value="HYPOTHETICAL MEMBRANE SPANNING PROTEIN"/>
    <property type="match status" value="1"/>
</dbReference>
<reference evidence="4 5" key="1">
    <citation type="journal article" date="2009" name="Stand. Genomic Sci.">
        <title>Complete genome sequence of Jonesia denitrificans type strain (Prevot 55134).</title>
        <authorList>
            <person name="Pukall R."/>
            <person name="Gehrich-Schroter G."/>
            <person name="Lapidus A."/>
            <person name="Nolan M."/>
            <person name="Glavina Del Rio T."/>
            <person name="Lucas S."/>
            <person name="Chen F."/>
            <person name="Tice H."/>
            <person name="Pitluck S."/>
            <person name="Cheng J.F."/>
            <person name="Copeland A."/>
            <person name="Saunders E."/>
            <person name="Brettin T."/>
            <person name="Detter J.C."/>
            <person name="Bruce D."/>
            <person name="Goodwin L."/>
            <person name="Pati A."/>
            <person name="Ivanova N."/>
            <person name="Mavromatis K."/>
            <person name="Ovchinnikova G."/>
            <person name="Chen A."/>
            <person name="Palaniappan K."/>
            <person name="Land M."/>
            <person name="Hauser L."/>
            <person name="Chang Y.J."/>
            <person name="Jeffries C.D."/>
            <person name="Chain P."/>
            <person name="Goker M."/>
            <person name="Bristow J."/>
            <person name="Eisen J.A."/>
            <person name="Markowitz V."/>
            <person name="Hugenholtz P."/>
            <person name="Kyrpides N.C."/>
            <person name="Klenk H.P."/>
            <person name="Han C."/>
        </authorList>
    </citation>
    <scope>NUCLEOTIDE SEQUENCE [LARGE SCALE GENOMIC DNA]</scope>
    <source>
        <strain evidence="5">ATCC 14870 / DSM 20603 / BCRC 15368 / CIP 55.134 / JCM 11481 / NBRC 15587 / NCTC 10816 / Prevot 55134</strain>
    </source>
</reference>
<dbReference type="EMBL" id="CP001706">
    <property type="protein sequence ID" value="ACV08004.1"/>
    <property type="molecule type" value="Genomic_DNA"/>
</dbReference>
<dbReference type="InterPro" id="IPR052529">
    <property type="entry name" value="Bact_Transport_Assoc"/>
</dbReference>
<keyword evidence="2" id="KW-0812">Transmembrane</keyword>
<feature type="region of interest" description="Disordered" evidence="1">
    <location>
        <begin position="259"/>
        <end position="278"/>
    </location>
</feature>
<feature type="compositionally biased region" description="Polar residues" evidence="1">
    <location>
        <begin position="486"/>
        <end position="498"/>
    </location>
</feature>
<dbReference type="eggNOG" id="COG3503">
    <property type="taxonomic scope" value="Bacteria"/>
</dbReference>
<feature type="transmembrane region" description="Helical" evidence="2">
    <location>
        <begin position="440"/>
        <end position="459"/>
    </location>
</feature>
<evidence type="ECO:0000256" key="1">
    <source>
        <dbReference type="SAM" id="MobiDB-lite"/>
    </source>
</evidence>
<dbReference type="KEGG" id="jde:Jden_0333"/>
<dbReference type="STRING" id="471856.Jden_0333"/>
<feature type="transmembrane region" description="Helical" evidence="2">
    <location>
        <begin position="203"/>
        <end position="220"/>
    </location>
</feature>
<feature type="transmembrane region" description="Helical" evidence="2">
    <location>
        <begin position="77"/>
        <end position="99"/>
    </location>
</feature>
<feature type="transmembrane region" description="Helical" evidence="2">
    <location>
        <begin position="404"/>
        <end position="428"/>
    </location>
</feature>
<dbReference type="InterPro" id="IPR012429">
    <property type="entry name" value="HGSNAT_cat"/>
</dbReference>
<evidence type="ECO:0000259" key="3">
    <source>
        <dbReference type="Pfam" id="PF07786"/>
    </source>
</evidence>
<feature type="region of interest" description="Disordered" evidence="1">
    <location>
        <begin position="1"/>
        <end position="36"/>
    </location>
</feature>
<dbReference type="Proteomes" id="UP000000628">
    <property type="component" value="Chromosome"/>
</dbReference>
<dbReference type="PANTHER" id="PTHR30590">
    <property type="entry name" value="INNER MEMBRANE PROTEIN"/>
    <property type="match status" value="1"/>
</dbReference>
<evidence type="ECO:0000313" key="4">
    <source>
        <dbReference type="EMBL" id="ACV08004.1"/>
    </source>
</evidence>
<accession>C7QZJ8</accession>
<keyword evidence="5" id="KW-1185">Reference proteome</keyword>
<feature type="domain" description="Heparan-alpha-glucosaminide N-acetyltransferase catalytic" evidence="3">
    <location>
        <begin position="43"/>
        <end position="233"/>
    </location>
</feature>
<feature type="compositionally biased region" description="Low complexity" evidence="1">
    <location>
        <begin position="13"/>
        <end position="36"/>
    </location>
</feature>
<feature type="transmembrane region" description="Helical" evidence="2">
    <location>
        <begin position="119"/>
        <end position="136"/>
    </location>
</feature>
<organism evidence="4 5">
    <name type="scientific">Jonesia denitrificans (strain ATCC 14870 / DSM 20603 / BCRC 15368 / CIP 55.134 / JCM 11481 / NBRC 15587 / NCTC 10816 / Prevot 55134)</name>
    <name type="common">Listeria denitrificans</name>
    <dbReference type="NCBI Taxonomy" id="471856"/>
    <lineage>
        <taxon>Bacteria</taxon>
        <taxon>Bacillati</taxon>
        <taxon>Actinomycetota</taxon>
        <taxon>Actinomycetes</taxon>
        <taxon>Micrococcales</taxon>
        <taxon>Jonesiaceae</taxon>
        <taxon>Jonesia</taxon>
    </lineage>
</organism>
<dbReference type="eggNOG" id="COG2311">
    <property type="taxonomic scope" value="Bacteria"/>
</dbReference>
<feature type="region of interest" description="Disordered" evidence="1">
    <location>
        <begin position="478"/>
        <end position="538"/>
    </location>
</feature>
<feature type="transmembrane region" description="Helical" evidence="2">
    <location>
        <begin position="165"/>
        <end position="183"/>
    </location>
</feature>
<proteinExistence type="predicted"/>